<dbReference type="InterPro" id="IPR045291">
    <property type="entry name" value="Complex1_LYR_LYRM9"/>
</dbReference>
<evidence type="ECO:0000259" key="3">
    <source>
        <dbReference type="Pfam" id="PF05347"/>
    </source>
</evidence>
<evidence type="ECO:0000256" key="1">
    <source>
        <dbReference type="ARBA" id="ARBA00025757"/>
    </source>
</evidence>
<dbReference type="InterPro" id="IPR008011">
    <property type="entry name" value="Complex1_LYR_dom"/>
</dbReference>
<comment type="similarity">
    <text evidence="1">Belongs to the complex I LYR family. LYRM9 subfamily.</text>
</comment>
<reference evidence="4" key="1">
    <citation type="submission" date="2019-05" db="EMBL/GenBank/DDBJ databases">
        <authorList>
            <person name="Zhang S."/>
            <person name="Liu J."/>
        </authorList>
    </citation>
    <scope>NUCLEOTIDE SEQUENCE [LARGE SCALE GENOMIC DNA]</scope>
</reference>
<dbReference type="PANTHER" id="PTHR47061:SF1">
    <property type="entry name" value="LYR MOTIF-CONTAINING PROTEIN 9"/>
    <property type="match status" value="1"/>
</dbReference>
<dbReference type="GeneTree" id="ENSGT00390000002625"/>
<proteinExistence type="inferred from homology"/>
<dbReference type="CDD" id="cd20269">
    <property type="entry name" value="Complex1_LYR_LYRM9"/>
    <property type="match status" value="1"/>
</dbReference>
<reference evidence="4" key="3">
    <citation type="submission" date="2025-09" db="UniProtKB">
        <authorList>
            <consortium name="Ensembl"/>
        </authorList>
    </citation>
    <scope>IDENTIFICATION</scope>
</reference>
<dbReference type="Ensembl" id="ENSBGRT00000023623.1">
    <property type="protein sequence ID" value="ENSBGRP00000020421.1"/>
    <property type="gene ID" value="ENSBGRG00000012826.1"/>
</dbReference>
<dbReference type="PANTHER" id="PTHR47061">
    <property type="entry name" value="LYR MOTIF-CONTAINING PROTEIN 9"/>
    <property type="match status" value="1"/>
</dbReference>
<protein>
    <recommendedName>
        <fullName evidence="2">LYR motif-containing protein 9</fullName>
    </recommendedName>
</protein>
<dbReference type="Pfam" id="PF05347">
    <property type="entry name" value="Complex1_LYR"/>
    <property type="match status" value="1"/>
</dbReference>
<evidence type="ECO:0000313" key="4">
    <source>
        <dbReference type="Ensembl" id="ENSBGRP00000020421.1"/>
    </source>
</evidence>
<sequence>MSVLPDHTLNSEAQTSGHLLPLHSILLKSAGFSVVAMQGLLTCCQSPEERPQDTAVPPTFVLVGLLGDEPSAGLMPSLSSGARFHGDQASIHTGSNTPASQSAWSWGPGHSIGCMPRSDAVHFPGTEVWRMAPLPGAELVQTPLQLYRYLLRCCRQLPTKGIQEHYKHAVRQSFRVHSDEDNPERIQQIIKRAIEDADWILNKVSPWLLFPPSSWELRAIIPVTTRGRPSPTVETNECFPARPRPAAPLLQKTKGDGRCPSRCSFCKGLHILSP</sequence>
<reference evidence="4" key="2">
    <citation type="submission" date="2025-08" db="UniProtKB">
        <authorList>
            <consortium name="Ensembl"/>
        </authorList>
    </citation>
    <scope>IDENTIFICATION</scope>
</reference>
<organism evidence="4 5">
    <name type="scientific">Bos mutus grunniens</name>
    <name type="common">Wild yak</name>
    <name type="synonym">Bos grunniens</name>
    <dbReference type="NCBI Taxonomy" id="30521"/>
    <lineage>
        <taxon>Eukaryota</taxon>
        <taxon>Metazoa</taxon>
        <taxon>Chordata</taxon>
        <taxon>Craniata</taxon>
        <taxon>Vertebrata</taxon>
        <taxon>Euteleostomi</taxon>
        <taxon>Mammalia</taxon>
        <taxon>Eutheria</taxon>
        <taxon>Laurasiatheria</taxon>
        <taxon>Artiodactyla</taxon>
        <taxon>Ruminantia</taxon>
        <taxon>Pecora</taxon>
        <taxon>Bovidae</taxon>
        <taxon>Bovinae</taxon>
        <taxon>Bos</taxon>
    </lineage>
</organism>
<keyword evidence="5" id="KW-1185">Reference proteome</keyword>
<dbReference type="AlphaFoldDB" id="A0A8B9XGP1"/>
<evidence type="ECO:0000313" key="5">
    <source>
        <dbReference type="Proteomes" id="UP000694520"/>
    </source>
</evidence>
<dbReference type="InterPro" id="IPR052151">
    <property type="entry name" value="Complex_I_LYR"/>
</dbReference>
<dbReference type="Proteomes" id="UP000694520">
    <property type="component" value="Chromosome 19"/>
</dbReference>
<name>A0A8B9XGP1_BOSMU</name>
<feature type="domain" description="Complex 1 LYR protein" evidence="3">
    <location>
        <begin position="142"/>
        <end position="198"/>
    </location>
</feature>
<evidence type="ECO:0000256" key="2">
    <source>
        <dbReference type="ARBA" id="ARBA00026234"/>
    </source>
</evidence>
<accession>A0A8B9XGP1</accession>